<dbReference type="Proteomes" id="UP001152049">
    <property type="component" value="Unassembled WGS sequence"/>
</dbReference>
<keyword evidence="2" id="KW-1185">Reference proteome</keyword>
<protein>
    <submittedName>
        <fullName evidence="1">Uncharacterized protein</fullName>
    </submittedName>
</protein>
<accession>A0A9W8SAU0</accession>
<evidence type="ECO:0000313" key="2">
    <source>
        <dbReference type="Proteomes" id="UP001152049"/>
    </source>
</evidence>
<proteinExistence type="predicted"/>
<dbReference type="EMBL" id="JAOQAZ010000003">
    <property type="protein sequence ID" value="KAJ4268902.1"/>
    <property type="molecule type" value="Genomic_DNA"/>
</dbReference>
<dbReference type="AlphaFoldDB" id="A0A9W8SAU0"/>
<name>A0A9W8SAU0_9HYPO</name>
<gene>
    <name evidence="1" type="ORF">NW762_002973</name>
</gene>
<comment type="caution">
    <text evidence="1">The sequence shown here is derived from an EMBL/GenBank/DDBJ whole genome shotgun (WGS) entry which is preliminary data.</text>
</comment>
<organism evidence="1 2">
    <name type="scientific">Fusarium torreyae</name>
    <dbReference type="NCBI Taxonomy" id="1237075"/>
    <lineage>
        <taxon>Eukaryota</taxon>
        <taxon>Fungi</taxon>
        <taxon>Dikarya</taxon>
        <taxon>Ascomycota</taxon>
        <taxon>Pezizomycotina</taxon>
        <taxon>Sordariomycetes</taxon>
        <taxon>Hypocreomycetidae</taxon>
        <taxon>Hypocreales</taxon>
        <taxon>Nectriaceae</taxon>
        <taxon>Fusarium</taxon>
    </lineage>
</organism>
<sequence length="402" mass="47371">MAHQAAILPWDVLASIFELRDVNPCQCNVKDFHPRDHLDNSRKLFDFIEAFLQKAFADARLERSKYPKKYEVPDGNEVIVTDEVARRITPTVERWLTEDDDPYLDEDSIPVKKLRRGQLCPHTNESDRCKCPLPYKERKMSAFKRFYTPNNCFEFGSVNGEAFRNLELVKMLLLHGEMDPILRACTYELSGLGAWWEEGECHCGDPDLGWNRICMFAMQMYIVLNLIYCFPETWERNGSPIDNYGDIKSYQFAIRTCTRSHYASEIPTYPHRDFFGVEKGQFKDTAVPYDRQRWMHLEEKKVDIYIHPYFPCGLMSSNEFFNFEKPISYQPHETDIPQVRWMLRQKGLPVELAEMILETASYTPKRILPVSGKPFHPRNRAELNCYLEQCWQLIVRYRGPRT</sequence>
<evidence type="ECO:0000313" key="1">
    <source>
        <dbReference type="EMBL" id="KAJ4268902.1"/>
    </source>
</evidence>
<dbReference type="OrthoDB" id="3204049at2759"/>
<reference evidence="1" key="1">
    <citation type="submission" date="2022-09" db="EMBL/GenBank/DDBJ databases">
        <title>Fusarium specimens isolated from Avocado Roots.</title>
        <authorList>
            <person name="Stajich J."/>
            <person name="Roper C."/>
            <person name="Heimlech-Rivalta G."/>
        </authorList>
    </citation>
    <scope>NUCLEOTIDE SEQUENCE</scope>
    <source>
        <strain evidence="1">CF00136</strain>
    </source>
</reference>